<dbReference type="AlphaFoldDB" id="A0AAX4PL37"/>
<dbReference type="Proteomes" id="UP001472866">
    <property type="component" value="Chromosome 16"/>
</dbReference>
<evidence type="ECO:0000313" key="2">
    <source>
        <dbReference type="Proteomes" id="UP001472866"/>
    </source>
</evidence>
<sequence length="176" mass="19583">MAEHLLAGPTLVDELDLEYSVHNVPRSYRDEVRSVVHPGILSDDDFGRLRIVCTCQRAREDLVKMGEKIEAEKDRLLETFMDWSKKLCGGLQELGHWADYVDPCSGLLMIHKESQAVYDEVSALSVLRGYECSNAGCCKVVLHPKWGSFIYPATVLTTAPAEAVLEQLKQQSGASS</sequence>
<organism evidence="1 2">
    <name type="scientific">Chloropicon roscoffensis</name>
    <dbReference type="NCBI Taxonomy" id="1461544"/>
    <lineage>
        <taxon>Eukaryota</taxon>
        <taxon>Viridiplantae</taxon>
        <taxon>Chlorophyta</taxon>
        <taxon>Chloropicophyceae</taxon>
        <taxon>Chloropicales</taxon>
        <taxon>Chloropicaceae</taxon>
        <taxon>Chloropicon</taxon>
    </lineage>
</organism>
<dbReference type="PANTHER" id="PTHR13192">
    <property type="entry name" value="MY011 PROTEIN"/>
    <property type="match status" value="1"/>
</dbReference>
<dbReference type="EMBL" id="CP151516">
    <property type="protein sequence ID" value="WZN66866.1"/>
    <property type="molecule type" value="Genomic_DNA"/>
</dbReference>
<reference evidence="1 2" key="1">
    <citation type="submission" date="2024-03" db="EMBL/GenBank/DDBJ databases">
        <title>Complete genome sequence of the green alga Chloropicon roscoffensis RCC1871.</title>
        <authorList>
            <person name="Lemieux C."/>
            <person name="Pombert J.-F."/>
            <person name="Otis C."/>
            <person name="Turmel M."/>
        </authorList>
    </citation>
    <scope>NUCLEOTIDE SEQUENCE [LARGE SCALE GENOMIC DNA]</scope>
    <source>
        <strain evidence="1 2">RCC1871</strain>
    </source>
</reference>
<dbReference type="GO" id="GO:0009235">
    <property type="term" value="P:cobalamin metabolic process"/>
    <property type="evidence" value="ECO:0007669"/>
    <property type="project" value="InterPro"/>
</dbReference>
<dbReference type="Pfam" id="PF10229">
    <property type="entry name" value="MMADHC"/>
    <property type="match status" value="1"/>
</dbReference>
<accession>A0AAX4PL37</accession>
<name>A0AAX4PL37_9CHLO</name>
<gene>
    <name evidence="1" type="ORF">HKI87_16g84370</name>
</gene>
<keyword evidence="2" id="KW-1185">Reference proteome</keyword>
<proteinExistence type="predicted"/>
<dbReference type="InterPro" id="IPR019362">
    <property type="entry name" value="MMADHC"/>
</dbReference>
<dbReference type="PANTHER" id="PTHR13192:SF3">
    <property type="entry name" value="COBALAMIN TRAFFICKING PROTEIN CBLD"/>
    <property type="match status" value="1"/>
</dbReference>
<protein>
    <submittedName>
        <fullName evidence="1">Methylmalonic aciduria/homocystinuria type D-like protein</fullName>
    </submittedName>
</protein>
<evidence type="ECO:0000313" key="1">
    <source>
        <dbReference type="EMBL" id="WZN66866.1"/>
    </source>
</evidence>